<reference evidence="1" key="1">
    <citation type="submission" date="2022-06" db="EMBL/GenBank/DDBJ databases">
        <authorList>
            <person name="Legras J.-L."/>
            <person name="Devillers H."/>
            <person name="Grondin C."/>
        </authorList>
    </citation>
    <scope>NUCLEOTIDE SEQUENCE</scope>
    <source>
        <strain evidence="1">CLIB 1444</strain>
    </source>
</reference>
<protein>
    <submittedName>
        <fullName evidence="1">Vitamin B6 transporter Tpn1p</fullName>
    </submittedName>
</protein>
<dbReference type="EMBL" id="CALSDN010000009">
    <property type="protein sequence ID" value="CAH6722306.1"/>
    <property type="molecule type" value="Genomic_DNA"/>
</dbReference>
<keyword evidence="2" id="KW-1185">Reference proteome</keyword>
<sequence length="541" mass="60006">MSEHLEKQEPVESYEKNETPENIKQEEITTNSSRYLKWLHALDIVGVENRGIERVPPEERDAAFAATSPARQFFRVFGLWFSACGGLTSMSSYFLPTLVFGLNVKDALVSGVLGTVIGCLVPAYCSIEGPRSGCRQIVSARFLFGHWGVRLVVLFVGIGFLGFSIVNCVLGGQVLAAISNVSLAVGIVVICIVSLIVSIFGIHILLKFETIFSFPITIAVILFYVVVFKKHPYIHDSNEAIAAEGFTSLTNTGNWLSFFTIGFSVTATWGGAAADYYIMFPETTPSWQIFTMTFLGIAVPTTFVAIIGTVCGALALGYQPWNEVYHTQGVGGLIAVSFEPWGNFGKFVVVLLYISLICNNIVNNYSIAFCLQLVDKRLAIVPRWVYSVLFTVVCLVISLVGKDQFSTIIANFVPMLGYWISIYIVILLEENLIFRSNRLKHLHYKEFDVDKSATIEQYPQYRYNWNGWDRPELFSHGIAAMASFAVGAVGAVVGMNQVYWQGPIARHIGDFGGDIGFFLCGAFSAIVYPFFRYAELKHFGK</sequence>
<proteinExistence type="predicted"/>
<name>A0ACA9YC13_9ASCO</name>
<dbReference type="Proteomes" id="UP001152531">
    <property type="component" value="Unassembled WGS sequence"/>
</dbReference>
<evidence type="ECO:0000313" key="1">
    <source>
        <dbReference type="EMBL" id="CAH6722306.1"/>
    </source>
</evidence>
<organism evidence="1 2">
    <name type="scientific">[Candida] jaroonii</name>
    <dbReference type="NCBI Taxonomy" id="467808"/>
    <lineage>
        <taxon>Eukaryota</taxon>
        <taxon>Fungi</taxon>
        <taxon>Dikarya</taxon>
        <taxon>Ascomycota</taxon>
        <taxon>Saccharomycotina</taxon>
        <taxon>Pichiomycetes</taxon>
        <taxon>Debaryomycetaceae</taxon>
        <taxon>Yamadazyma</taxon>
    </lineage>
</organism>
<comment type="caution">
    <text evidence="1">The sequence shown here is derived from an EMBL/GenBank/DDBJ whole genome shotgun (WGS) entry which is preliminary data.</text>
</comment>
<accession>A0ACA9YC13</accession>
<evidence type="ECO:0000313" key="2">
    <source>
        <dbReference type="Proteomes" id="UP001152531"/>
    </source>
</evidence>
<gene>
    <name evidence="1" type="ORF">CLIB1444_09S00650</name>
</gene>